<accession>X1PMU6</accession>
<feature type="compositionally biased region" description="Basic and acidic residues" evidence="1">
    <location>
        <begin position="65"/>
        <end position="78"/>
    </location>
</feature>
<dbReference type="EMBL" id="BARV01040796">
    <property type="protein sequence ID" value="GAI57163.1"/>
    <property type="molecule type" value="Genomic_DNA"/>
</dbReference>
<feature type="region of interest" description="Disordered" evidence="1">
    <location>
        <begin position="41"/>
        <end position="78"/>
    </location>
</feature>
<gene>
    <name evidence="2" type="ORF">S06H3_62018</name>
    <name evidence="3" type="ORF">S06H3_62027</name>
</gene>
<evidence type="ECO:0000313" key="3">
    <source>
        <dbReference type="EMBL" id="GAI57163.1"/>
    </source>
</evidence>
<evidence type="ECO:0000256" key="1">
    <source>
        <dbReference type="SAM" id="MobiDB-lite"/>
    </source>
</evidence>
<feature type="compositionally biased region" description="Polar residues" evidence="1">
    <location>
        <begin position="50"/>
        <end position="62"/>
    </location>
</feature>
<organism evidence="3">
    <name type="scientific">marine sediment metagenome</name>
    <dbReference type="NCBI Taxonomy" id="412755"/>
    <lineage>
        <taxon>unclassified sequences</taxon>
        <taxon>metagenomes</taxon>
        <taxon>ecological metagenomes</taxon>
    </lineage>
</organism>
<dbReference type="EMBL" id="BARV01040788">
    <property type="protein sequence ID" value="GAI57105.1"/>
    <property type="molecule type" value="Genomic_DNA"/>
</dbReference>
<sequence length="78" mass="8969">MQPPQIKPTVLEKERLYPNVALDLSVVNLNNQKLSLEQSLELSPERLQSVSRASPESLQRVSRASPERLQRRTYETKP</sequence>
<name>X1PMU6_9ZZZZ</name>
<proteinExistence type="predicted"/>
<feature type="non-terminal residue" evidence="3">
    <location>
        <position position="78"/>
    </location>
</feature>
<evidence type="ECO:0000313" key="2">
    <source>
        <dbReference type="EMBL" id="GAI57105.1"/>
    </source>
</evidence>
<protein>
    <submittedName>
        <fullName evidence="3">Uncharacterized protein</fullName>
    </submittedName>
</protein>
<reference evidence="3" key="1">
    <citation type="journal article" date="2014" name="Front. Microbiol.">
        <title>High frequency of phylogenetically diverse reductive dehalogenase-homologous genes in deep subseafloor sedimentary metagenomes.</title>
        <authorList>
            <person name="Kawai M."/>
            <person name="Futagami T."/>
            <person name="Toyoda A."/>
            <person name="Takaki Y."/>
            <person name="Nishi S."/>
            <person name="Hori S."/>
            <person name="Arai W."/>
            <person name="Tsubouchi T."/>
            <person name="Morono Y."/>
            <person name="Uchiyama I."/>
            <person name="Ito T."/>
            <person name="Fujiyama A."/>
            <person name="Inagaki F."/>
            <person name="Takami H."/>
        </authorList>
    </citation>
    <scope>NUCLEOTIDE SEQUENCE</scope>
    <source>
        <strain evidence="3">Expedition CK06-06</strain>
    </source>
</reference>
<dbReference type="AlphaFoldDB" id="X1PMU6"/>
<comment type="caution">
    <text evidence="3">The sequence shown here is derived from an EMBL/GenBank/DDBJ whole genome shotgun (WGS) entry which is preliminary data.</text>
</comment>